<keyword evidence="1" id="KW-0472">Membrane</keyword>
<organism evidence="2 3">
    <name type="scientific">Pelomonas candidula</name>
    <dbReference type="NCBI Taxonomy" id="3299025"/>
    <lineage>
        <taxon>Bacteria</taxon>
        <taxon>Pseudomonadati</taxon>
        <taxon>Pseudomonadota</taxon>
        <taxon>Betaproteobacteria</taxon>
        <taxon>Burkholderiales</taxon>
        <taxon>Sphaerotilaceae</taxon>
        <taxon>Roseateles</taxon>
    </lineage>
</organism>
<feature type="transmembrane region" description="Helical" evidence="1">
    <location>
        <begin position="50"/>
        <end position="73"/>
    </location>
</feature>
<name>A0ABW7H9P6_9BURK</name>
<feature type="transmembrane region" description="Helical" evidence="1">
    <location>
        <begin position="94"/>
        <end position="114"/>
    </location>
</feature>
<feature type="transmembrane region" description="Helical" evidence="1">
    <location>
        <begin position="284"/>
        <end position="304"/>
    </location>
</feature>
<evidence type="ECO:0000313" key="3">
    <source>
        <dbReference type="Proteomes" id="UP001606134"/>
    </source>
</evidence>
<gene>
    <name evidence="2" type="ORF">ACG04R_08145</name>
</gene>
<accession>A0ABW7H9P6</accession>
<feature type="transmembrane region" description="Helical" evidence="1">
    <location>
        <begin position="316"/>
        <end position="334"/>
    </location>
</feature>
<comment type="caution">
    <text evidence="2">The sequence shown here is derived from an EMBL/GenBank/DDBJ whole genome shotgun (WGS) entry which is preliminary data.</text>
</comment>
<evidence type="ECO:0000313" key="2">
    <source>
        <dbReference type="EMBL" id="MFG6486636.1"/>
    </source>
</evidence>
<reference evidence="2 3" key="1">
    <citation type="submission" date="2024-08" db="EMBL/GenBank/DDBJ databases">
        <authorList>
            <person name="Lu H."/>
        </authorList>
    </citation>
    <scope>NUCLEOTIDE SEQUENCE [LARGE SCALE GENOMIC DNA]</scope>
    <source>
        <strain evidence="2 3">BYS78W</strain>
    </source>
</reference>
<protein>
    <submittedName>
        <fullName evidence="2">Uncharacterized protein</fullName>
    </submittedName>
</protein>
<feature type="transmembrane region" description="Helical" evidence="1">
    <location>
        <begin position="372"/>
        <end position="389"/>
    </location>
</feature>
<keyword evidence="1" id="KW-0812">Transmembrane</keyword>
<feature type="transmembrane region" description="Helical" evidence="1">
    <location>
        <begin position="141"/>
        <end position="159"/>
    </location>
</feature>
<dbReference type="EMBL" id="JBIGIC010000003">
    <property type="protein sequence ID" value="MFG6486636.1"/>
    <property type="molecule type" value="Genomic_DNA"/>
</dbReference>
<dbReference type="Proteomes" id="UP001606134">
    <property type="component" value="Unassembled WGS sequence"/>
</dbReference>
<proteinExistence type="predicted"/>
<feature type="transmembrane region" description="Helical" evidence="1">
    <location>
        <begin position="448"/>
        <end position="466"/>
    </location>
</feature>
<keyword evidence="3" id="KW-1185">Reference proteome</keyword>
<feature type="transmembrane region" description="Helical" evidence="1">
    <location>
        <begin position="179"/>
        <end position="203"/>
    </location>
</feature>
<sequence>MTASYNQILLAAWRQSNTDGSRWFRIVFYSVVLVGLAVAVWFMPVMQMRIALVCAVLVFALFGLWVLLLVSLLEQNHPTTTRLVPGQLRRLRQAALVAWLLISGAQGVLVWLILAERVPLAPLLLAAAAAGVGVAWTQRHWIWAIVLYTGPSLITPLHLQQRLAPLWHALVDVWQLQPWAWLALSLVVLGALLTQVFGSGDAAHHAAYERRRRMLRAARNGMTGNRAGIANLGRAGEWFAWPVDAGVSRWLSHLLARAQPTQASVMARAELALHGLQHWLSHSVSMALTLACVVLGGTMTFRLFGISPGAMFKGMAPAIAIGLGIAGFNPGFGLRNMLWHTRREQALLVLLPGMPQGPQLNRAVAFLQLRHFLLAWLATTLLLVGLLMLAGMPSLLSLSIAALPLGILNLTNAPARMRAPTPWATSRPVLGFFLAYSVLWALCAFVDGLVWPLMAASVVLSTVLLARRWRTLSQAPSALPAGRLA</sequence>
<evidence type="ECO:0000256" key="1">
    <source>
        <dbReference type="SAM" id="Phobius"/>
    </source>
</evidence>
<feature type="transmembrane region" description="Helical" evidence="1">
    <location>
        <begin position="120"/>
        <end position="136"/>
    </location>
</feature>
<dbReference type="RefSeq" id="WP_394407892.1">
    <property type="nucleotide sequence ID" value="NZ_JBIGIC010000003.1"/>
</dbReference>
<feature type="transmembrane region" description="Helical" evidence="1">
    <location>
        <begin position="23"/>
        <end position="44"/>
    </location>
</feature>
<keyword evidence="1" id="KW-1133">Transmembrane helix</keyword>